<evidence type="ECO:0000256" key="1">
    <source>
        <dbReference type="SAM" id="SignalP"/>
    </source>
</evidence>
<evidence type="ECO:0000313" key="2">
    <source>
        <dbReference type="EMBL" id="QNQ10778.1"/>
    </source>
</evidence>
<keyword evidence="1" id="KW-0732">Signal</keyword>
<proteinExistence type="predicted"/>
<evidence type="ECO:0000313" key="3">
    <source>
        <dbReference type="Proteomes" id="UP000516148"/>
    </source>
</evidence>
<accession>A0A7H0LM75</accession>
<gene>
    <name evidence="2" type="ORF">H3Z74_06210</name>
</gene>
<dbReference type="EMBL" id="CP061038">
    <property type="protein sequence ID" value="QNQ10778.1"/>
    <property type="molecule type" value="Genomic_DNA"/>
</dbReference>
<feature type="chain" id="PRO_5028824187" evidence="1">
    <location>
        <begin position="27"/>
        <end position="495"/>
    </location>
</feature>
<dbReference type="InterPro" id="IPR025515">
    <property type="entry name" value="DUF4403"/>
</dbReference>
<organism evidence="2 3">
    <name type="scientific">Sphingomonas alpina</name>
    <dbReference type="NCBI Taxonomy" id="653931"/>
    <lineage>
        <taxon>Bacteria</taxon>
        <taxon>Pseudomonadati</taxon>
        <taxon>Pseudomonadota</taxon>
        <taxon>Alphaproteobacteria</taxon>
        <taxon>Sphingomonadales</taxon>
        <taxon>Sphingomonadaceae</taxon>
        <taxon>Sphingomonas</taxon>
    </lineage>
</organism>
<sequence length="495" mass="53682">MILGHLLRFRRTFVLGLALLSASCSSTTGNPAPPKNQSPAELPQQTSTIVVPISVGLADLEAGLNQRTPQTLWKIDEFVPSCVPAQRLKVFGKKLKVTPTLHCRIAGQVTRGRISLSGSGDVLTITMPIRAAISAKNVGGIIKQETATGAAIVRAQAKLSVDRRWSPVAKVNIAYDWTDPPGIDFLGQRIRFTSKADAKLKSVVANLERDLPKELAKLRMHDRLQGLWKQGFASILLNRERPPVWMRVTPRELGFEGYRVSGRTLEMTLAAQALTETFVGDRPADPTPTPLPPPSPRYGSKGLRFFIPVLADYAQLEPVVERALVRRAKKGISLTGIGPVDAEFGKVTIYATDGGRLAVGIQAKVQQRSGIRATTSGVIWLSAIPYNETNSQRVLVRDLKIAGQADSRVVNLLFSLFEDPSVLEGIRASLTHDFGGDYQKVLLAARKAIAGHREGDFVFAANVSTVTNGTLKVTGEGLFMPVQASGQASISYKPR</sequence>
<keyword evidence="3" id="KW-1185">Reference proteome</keyword>
<dbReference type="RefSeq" id="WP_187763068.1">
    <property type="nucleotide sequence ID" value="NZ_CP061038.1"/>
</dbReference>
<reference evidence="2 3" key="1">
    <citation type="submission" date="2020-09" db="EMBL/GenBank/DDBJ databases">
        <title>Sphingomonas sp., a new species isolated from pork steak.</title>
        <authorList>
            <person name="Heidler von Heilborn D."/>
        </authorList>
    </citation>
    <scope>NUCLEOTIDE SEQUENCE [LARGE SCALE GENOMIC DNA]</scope>
    <source>
        <strain evidence="3">S8-3T</strain>
    </source>
</reference>
<dbReference type="Proteomes" id="UP000516148">
    <property type="component" value="Chromosome"/>
</dbReference>
<feature type="signal peptide" evidence="1">
    <location>
        <begin position="1"/>
        <end position="26"/>
    </location>
</feature>
<name>A0A7H0LM75_9SPHN</name>
<dbReference type="Pfam" id="PF14356">
    <property type="entry name" value="DUF4403"/>
    <property type="match status" value="1"/>
</dbReference>
<dbReference type="AlphaFoldDB" id="A0A7H0LM75"/>
<dbReference type="KEGG" id="spap:H3Z74_06210"/>
<protein>
    <submittedName>
        <fullName evidence="2">DUF4403 family protein</fullName>
    </submittedName>
</protein>